<keyword evidence="2" id="KW-1185">Reference proteome</keyword>
<evidence type="ECO:0000313" key="2">
    <source>
        <dbReference type="Proteomes" id="UP000256913"/>
    </source>
</evidence>
<accession>A0A3D9ZVV4</accession>
<dbReference type="OrthoDB" id="3390692at2"/>
<name>A0A3D9ZVV4_9ACTN</name>
<reference evidence="1 2" key="1">
    <citation type="submission" date="2018-08" db="EMBL/GenBank/DDBJ databases">
        <title>Sequencing the genomes of 1000 actinobacteria strains.</title>
        <authorList>
            <person name="Klenk H.-P."/>
        </authorList>
    </citation>
    <scope>NUCLEOTIDE SEQUENCE [LARGE SCALE GENOMIC DNA]</scope>
    <source>
        <strain evidence="1 2">DSM 44099</strain>
    </source>
</reference>
<gene>
    <name evidence="1" type="ORF">DFJ67_7394</name>
</gene>
<organism evidence="1 2">
    <name type="scientific">Asanoa ferruginea</name>
    <dbReference type="NCBI Taxonomy" id="53367"/>
    <lineage>
        <taxon>Bacteria</taxon>
        <taxon>Bacillati</taxon>
        <taxon>Actinomycetota</taxon>
        <taxon>Actinomycetes</taxon>
        <taxon>Micromonosporales</taxon>
        <taxon>Micromonosporaceae</taxon>
        <taxon>Asanoa</taxon>
    </lineage>
</organism>
<evidence type="ECO:0000313" key="1">
    <source>
        <dbReference type="EMBL" id="REG01312.1"/>
    </source>
</evidence>
<proteinExistence type="predicted"/>
<sequence length="158" mass="16477">MGRFGNVFLAAVAVGAGLWVGGCGRLGDAMSSAPDCHPDLATVAALRQEPVLTRVPPGARGLLVKETVSCGWAGSAPPALGMLDSEVTGGDSDDVARFYTDLAGSSGWQTFGGGDQLYSGAKPDGTDCTWQLQVVSTAERTYHVRITYTPRDLRPTCL</sequence>
<dbReference type="PROSITE" id="PS51257">
    <property type="entry name" value="PROKAR_LIPOPROTEIN"/>
    <property type="match status" value="1"/>
</dbReference>
<dbReference type="Proteomes" id="UP000256913">
    <property type="component" value="Unassembled WGS sequence"/>
</dbReference>
<protein>
    <submittedName>
        <fullName evidence="1">Uncharacterized protein</fullName>
    </submittedName>
</protein>
<dbReference type="AlphaFoldDB" id="A0A3D9ZVV4"/>
<dbReference type="EMBL" id="QUMQ01000001">
    <property type="protein sequence ID" value="REG01312.1"/>
    <property type="molecule type" value="Genomic_DNA"/>
</dbReference>
<comment type="caution">
    <text evidence="1">The sequence shown here is derived from an EMBL/GenBank/DDBJ whole genome shotgun (WGS) entry which is preliminary data.</text>
</comment>